<dbReference type="EMBL" id="BPLQ01002656">
    <property type="protein sequence ID" value="GIX94759.1"/>
    <property type="molecule type" value="Genomic_DNA"/>
</dbReference>
<dbReference type="AlphaFoldDB" id="A0AAV4PDT8"/>
<dbReference type="Proteomes" id="UP001054837">
    <property type="component" value="Unassembled WGS sequence"/>
</dbReference>
<keyword evidence="2" id="KW-1185">Reference proteome</keyword>
<sequence length="93" mass="10791">MNNDRVLLDDYLLQMLLYNPEALLVLSEWTSCQSGDKQPCHIPWPHIHDMIGLSQCPRVKVYSNGIHQGHMNFKHAGFFGFEPGYGIYHTCEW</sequence>
<reference evidence="1 2" key="1">
    <citation type="submission" date="2021-06" db="EMBL/GenBank/DDBJ databases">
        <title>Caerostris darwini draft genome.</title>
        <authorList>
            <person name="Kono N."/>
            <person name="Arakawa K."/>
        </authorList>
    </citation>
    <scope>NUCLEOTIDE SEQUENCE [LARGE SCALE GENOMIC DNA]</scope>
</reference>
<evidence type="ECO:0000313" key="2">
    <source>
        <dbReference type="Proteomes" id="UP001054837"/>
    </source>
</evidence>
<name>A0AAV4PDT8_9ARAC</name>
<protein>
    <submittedName>
        <fullName evidence="1">Uncharacterized protein</fullName>
    </submittedName>
</protein>
<gene>
    <name evidence="1" type="ORF">CDAR_385351</name>
</gene>
<organism evidence="1 2">
    <name type="scientific">Caerostris darwini</name>
    <dbReference type="NCBI Taxonomy" id="1538125"/>
    <lineage>
        <taxon>Eukaryota</taxon>
        <taxon>Metazoa</taxon>
        <taxon>Ecdysozoa</taxon>
        <taxon>Arthropoda</taxon>
        <taxon>Chelicerata</taxon>
        <taxon>Arachnida</taxon>
        <taxon>Araneae</taxon>
        <taxon>Araneomorphae</taxon>
        <taxon>Entelegynae</taxon>
        <taxon>Araneoidea</taxon>
        <taxon>Araneidae</taxon>
        <taxon>Caerostris</taxon>
    </lineage>
</organism>
<evidence type="ECO:0000313" key="1">
    <source>
        <dbReference type="EMBL" id="GIX94759.1"/>
    </source>
</evidence>
<accession>A0AAV4PDT8</accession>
<proteinExistence type="predicted"/>
<comment type="caution">
    <text evidence="1">The sequence shown here is derived from an EMBL/GenBank/DDBJ whole genome shotgun (WGS) entry which is preliminary data.</text>
</comment>